<feature type="compositionally biased region" description="Basic and acidic residues" evidence="1">
    <location>
        <begin position="116"/>
        <end position="126"/>
    </location>
</feature>
<dbReference type="AlphaFoldDB" id="A0A067MJ65"/>
<protein>
    <submittedName>
        <fullName evidence="2">Uncharacterized protein</fullName>
    </submittedName>
</protein>
<name>A0A067MJ65_BOTB1</name>
<organism evidence="2 3">
    <name type="scientific">Botryobasidium botryosum (strain FD-172 SS1)</name>
    <dbReference type="NCBI Taxonomy" id="930990"/>
    <lineage>
        <taxon>Eukaryota</taxon>
        <taxon>Fungi</taxon>
        <taxon>Dikarya</taxon>
        <taxon>Basidiomycota</taxon>
        <taxon>Agaricomycotina</taxon>
        <taxon>Agaricomycetes</taxon>
        <taxon>Cantharellales</taxon>
        <taxon>Botryobasidiaceae</taxon>
        <taxon>Botryobasidium</taxon>
    </lineage>
</organism>
<dbReference type="Proteomes" id="UP000027195">
    <property type="component" value="Unassembled WGS sequence"/>
</dbReference>
<feature type="compositionally biased region" description="Basic and acidic residues" evidence="1">
    <location>
        <begin position="134"/>
        <end position="187"/>
    </location>
</feature>
<gene>
    <name evidence="2" type="ORF">BOTBODRAFT_34976</name>
</gene>
<reference evidence="3" key="1">
    <citation type="journal article" date="2014" name="Proc. Natl. Acad. Sci. U.S.A.">
        <title>Extensive sampling of basidiomycete genomes demonstrates inadequacy of the white-rot/brown-rot paradigm for wood decay fungi.</title>
        <authorList>
            <person name="Riley R."/>
            <person name="Salamov A.A."/>
            <person name="Brown D.W."/>
            <person name="Nagy L.G."/>
            <person name="Floudas D."/>
            <person name="Held B.W."/>
            <person name="Levasseur A."/>
            <person name="Lombard V."/>
            <person name="Morin E."/>
            <person name="Otillar R."/>
            <person name="Lindquist E.A."/>
            <person name="Sun H."/>
            <person name="LaButti K.M."/>
            <person name="Schmutz J."/>
            <person name="Jabbour D."/>
            <person name="Luo H."/>
            <person name="Baker S.E."/>
            <person name="Pisabarro A.G."/>
            <person name="Walton J.D."/>
            <person name="Blanchette R.A."/>
            <person name="Henrissat B."/>
            <person name="Martin F."/>
            <person name="Cullen D."/>
            <person name="Hibbett D.S."/>
            <person name="Grigoriev I.V."/>
        </authorList>
    </citation>
    <scope>NUCLEOTIDE SEQUENCE [LARGE SCALE GENOMIC DNA]</scope>
    <source>
        <strain evidence="3">FD-172 SS1</strain>
    </source>
</reference>
<evidence type="ECO:0000256" key="1">
    <source>
        <dbReference type="SAM" id="MobiDB-lite"/>
    </source>
</evidence>
<evidence type="ECO:0000313" key="3">
    <source>
        <dbReference type="Proteomes" id="UP000027195"/>
    </source>
</evidence>
<keyword evidence="3" id="KW-1185">Reference proteome</keyword>
<dbReference type="InParanoid" id="A0A067MJ65"/>
<evidence type="ECO:0000313" key="2">
    <source>
        <dbReference type="EMBL" id="KDQ11897.1"/>
    </source>
</evidence>
<accession>A0A067MJ65</accession>
<proteinExistence type="predicted"/>
<dbReference type="EMBL" id="KL198054">
    <property type="protein sequence ID" value="KDQ11897.1"/>
    <property type="molecule type" value="Genomic_DNA"/>
</dbReference>
<dbReference type="HOGENOM" id="CLU_1331747_0_0_1"/>
<sequence>MANAGMLPPMAQLVYQPPQAAEPTQAVGSARGALFGKLETWMDQRAQHTFETRVQRVASFGGDGMGGGRSLSPQQADTGYLSPRFQTQEPGIPRSPASPALYGFPSAGHPSIRMAQKSEEWKDRGERRGKRERKREARRCEEEMKRELDREMKWEGLGRRDKKELEREVKRREKEIERQRKDEGDVSKTAKKLKDYLYLYVSELRR</sequence>
<feature type="region of interest" description="Disordered" evidence="1">
    <location>
        <begin position="59"/>
        <end position="187"/>
    </location>
</feature>